<dbReference type="PANTHER" id="PTHR11360">
    <property type="entry name" value="MONOCARBOXYLATE TRANSPORTER"/>
    <property type="match status" value="1"/>
</dbReference>
<dbReference type="Pfam" id="PF07690">
    <property type="entry name" value="MFS_1"/>
    <property type="match status" value="1"/>
</dbReference>
<dbReference type="AlphaFoldDB" id="A0A2B4S4C8"/>
<dbReference type="SUPFAM" id="SSF103473">
    <property type="entry name" value="MFS general substrate transporter"/>
    <property type="match status" value="1"/>
</dbReference>
<accession>A0A2B4S4C8</accession>
<evidence type="ECO:0000313" key="2">
    <source>
        <dbReference type="EMBL" id="PFX23315.1"/>
    </source>
</evidence>
<keyword evidence="1" id="KW-0812">Transmembrane</keyword>
<name>A0A2B4S4C8_STYPI</name>
<keyword evidence="1" id="KW-0472">Membrane</keyword>
<feature type="transmembrane region" description="Helical" evidence="1">
    <location>
        <begin position="31"/>
        <end position="55"/>
    </location>
</feature>
<evidence type="ECO:0000256" key="1">
    <source>
        <dbReference type="SAM" id="Phobius"/>
    </source>
</evidence>
<proteinExistence type="predicted"/>
<dbReference type="EMBL" id="LSMT01000211">
    <property type="protein sequence ID" value="PFX23315.1"/>
    <property type="molecule type" value="Genomic_DNA"/>
</dbReference>
<feature type="transmembrane region" description="Helical" evidence="1">
    <location>
        <begin position="115"/>
        <end position="134"/>
    </location>
</feature>
<comment type="caution">
    <text evidence="2">The sequence shown here is derived from an EMBL/GenBank/DDBJ whole genome shotgun (WGS) entry which is preliminary data.</text>
</comment>
<feature type="transmembrane region" description="Helical" evidence="1">
    <location>
        <begin position="180"/>
        <end position="201"/>
    </location>
</feature>
<gene>
    <name evidence="2" type="primary">slc16a12</name>
    <name evidence="2" type="ORF">AWC38_SpisGene12125</name>
</gene>
<evidence type="ECO:0000313" key="3">
    <source>
        <dbReference type="Proteomes" id="UP000225706"/>
    </source>
</evidence>
<dbReference type="Proteomes" id="UP000225706">
    <property type="component" value="Unassembled WGS sequence"/>
</dbReference>
<organism evidence="2 3">
    <name type="scientific">Stylophora pistillata</name>
    <name type="common">Smooth cauliflower coral</name>
    <dbReference type="NCBI Taxonomy" id="50429"/>
    <lineage>
        <taxon>Eukaryota</taxon>
        <taxon>Metazoa</taxon>
        <taxon>Cnidaria</taxon>
        <taxon>Anthozoa</taxon>
        <taxon>Hexacorallia</taxon>
        <taxon>Scleractinia</taxon>
        <taxon>Astrocoeniina</taxon>
        <taxon>Pocilloporidae</taxon>
        <taxon>Stylophora</taxon>
    </lineage>
</organism>
<dbReference type="InterPro" id="IPR011701">
    <property type="entry name" value="MFS"/>
</dbReference>
<dbReference type="Gene3D" id="1.20.1250.20">
    <property type="entry name" value="MFS general substrate transporter like domains"/>
    <property type="match status" value="1"/>
</dbReference>
<sequence length="229" mass="25161">MAQIGPNANKTVTGHILCVLAPLSARRRRPFATGILTSASGLGLFAFAPLTQALLDRFGLKSTLRFLGGTVFATGIPALAYDPNVQENESNDAAIQMQEEKFNERTKPKMVDCSLWRVPTFTVFALAFVLDRFGQSPTRTHLVNYAEERGLSAGNSSRLLMYFGLTSSFIADEFHSYKPAFYLVSSILLACAALPCLIFCLKVNRQDEAEPQTIIPLENHGQTQYVSSC</sequence>
<keyword evidence="3" id="KW-1185">Reference proteome</keyword>
<dbReference type="PANTHER" id="PTHR11360:SF251">
    <property type="entry name" value="MAJOR FACILITATOR SUPERFAMILY (MFS) PROFILE DOMAIN-CONTAINING PROTEIN"/>
    <property type="match status" value="1"/>
</dbReference>
<dbReference type="InterPro" id="IPR036259">
    <property type="entry name" value="MFS_trans_sf"/>
</dbReference>
<dbReference type="GO" id="GO:0022857">
    <property type="term" value="F:transmembrane transporter activity"/>
    <property type="evidence" value="ECO:0007669"/>
    <property type="project" value="InterPro"/>
</dbReference>
<dbReference type="InterPro" id="IPR050327">
    <property type="entry name" value="Proton-linked_MCT"/>
</dbReference>
<reference evidence="3" key="1">
    <citation type="journal article" date="2017" name="bioRxiv">
        <title>Comparative analysis of the genomes of Stylophora pistillata and Acropora digitifera provides evidence for extensive differences between species of corals.</title>
        <authorList>
            <person name="Voolstra C.R."/>
            <person name="Li Y."/>
            <person name="Liew Y.J."/>
            <person name="Baumgarten S."/>
            <person name="Zoccola D."/>
            <person name="Flot J.-F."/>
            <person name="Tambutte S."/>
            <person name="Allemand D."/>
            <person name="Aranda M."/>
        </authorList>
    </citation>
    <scope>NUCLEOTIDE SEQUENCE [LARGE SCALE GENOMIC DNA]</scope>
</reference>
<protein>
    <submittedName>
        <fullName evidence="2">Monocarboxylate transporter 12</fullName>
    </submittedName>
</protein>
<keyword evidence="1" id="KW-1133">Transmembrane helix</keyword>